<reference evidence="1 2" key="1">
    <citation type="submission" date="2016-08" db="EMBL/GenBank/DDBJ databases">
        <title>Draft genome of the agarase producing Sphingomonas sp. MCT13.</title>
        <authorList>
            <person name="D'Andrea M.M."/>
            <person name="Rossolini G.M."/>
            <person name="Thaller M.C."/>
        </authorList>
    </citation>
    <scope>NUCLEOTIDE SEQUENCE [LARGE SCALE GENOMIC DNA]</scope>
    <source>
        <strain evidence="1 2">MCT13</strain>
    </source>
</reference>
<dbReference type="Proteomes" id="UP000094487">
    <property type="component" value="Unassembled WGS sequence"/>
</dbReference>
<dbReference type="GO" id="GO:0006635">
    <property type="term" value="P:fatty acid beta-oxidation"/>
    <property type="evidence" value="ECO:0007669"/>
    <property type="project" value="TreeGrafter"/>
</dbReference>
<keyword evidence="2" id="KW-1185">Reference proteome</keyword>
<dbReference type="Gene3D" id="3.90.226.10">
    <property type="entry name" value="2-enoyl-CoA Hydratase, Chain A, domain 1"/>
    <property type="match status" value="1"/>
</dbReference>
<dbReference type="GO" id="GO:0003824">
    <property type="term" value="F:catalytic activity"/>
    <property type="evidence" value="ECO:0007669"/>
    <property type="project" value="UniProtKB-ARBA"/>
</dbReference>
<dbReference type="InterPro" id="IPR029045">
    <property type="entry name" value="ClpP/crotonase-like_dom_sf"/>
</dbReference>
<dbReference type="SUPFAM" id="SSF52096">
    <property type="entry name" value="ClpP/crotonase"/>
    <property type="match status" value="1"/>
</dbReference>
<dbReference type="CDD" id="cd06558">
    <property type="entry name" value="crotonase-like"/>
    <property type="match status" value="1"/>
</dbReference>
<organism evidence="1 2">
    <name type="scientific">Sphingomonas turrisvirgatae</name>
    <dbReference type="NCBI Taxonomy" id="1888892"/>
    <lineage>
        <taxon>Bacteria</taxon>
        <taxon>Pseudomonadati</taxon>
        <taxon>Pseudomonadota</taxon>
        <taxon>Alphaproteobacteria</taxon>
        <taxon>Sphingomonadales</taxon>
        <taxon>Sphingomonadaceae</taxon>
        <taxon>Sphingomonas</taxon>
    </lineage>
</organism>
<dbReference type="RefSeq" id="WP_069321519.1">
    <property type="nucleotide sequence ID" value="NZ_MDDS01000057.1"/>
</dbReference>
<dbReference type="PANTHER" id="PTHR11941:SF54">
    <property type="entry name" value="ENOYL-COA HYDRATASE, MITOCHONDRIAL"/>
    <property type="match status" value="1"/>
</dbReference>
<gene>
    <name evidence="1" type="ORF">BFL28_04525</name>
</gene>
<sequence>MEETVDLRISGRVAEIALNRPAKHNALTPAMYEQIAAHCATVNRDDAVHVAIICGAGERAFCAGSDIGGLATYRDPWAWRNRNDYIASIRSLRKPCIAAVKGWALGGGLEIALACDLRVAARSATFGAPEVQLGWTGAGGAAQHLTRLAGYGRAMRYLLTGDRFSAQEAFDMGMIEWLVEPGEELETARRIAAAIAGHSSIATQSVKAAVRSAMDHPVDHGLRIENELMTICFAMAAKDPASNLFGGPQEAGE</sequence>
<dbReference type="InterPro" id="IPR001753">
    <property type="entry name" value="Enoyl-CoA_hydra/iso"/>
</dbReference>
<dbReference type="AlphaFoldDB" id="A0A1E3LTT1"/>
<evidence type="ECO:0000313" key="1">
    <source>
        <dbReference type="EMBL" id="ODP36585.1"/>
    </source>
</evidence>
<evidence type="ECO:0000313" key="2">
    <source>
        <dbReference type="Proteomes" id="UP000094487"/>
    </source>
</evidence>
<dbReference type="STRING" id="1888892.BFL28_04525"/>
<proteinExistence type="predicted"/>
<dbReference type="Pfam" id="PF00378">
    <property type="entry name" value="ECH_1"/>
    <property type="match status" value="1"/>
</dbReference>
<accession>A0A1E3LTT1</accession>
<dbReference type="OrthoDB" id="7225138at2"/>
<protein>
    <recommendedName>
        <fullName evidence="3">Enoyl-CoA hydratase</fullName>
    </recommendedName>
</protein>
<name>A0A1E3LTT1_9SPHN</name>
<dbReference type="EMBL" id="MDDS01000057">
    <property type="protein sequence ID" value="ODP36585.1"/>
    <property type="molecule type" value="Genomic_DNA"/>
</dbReference>
<comment type="caution">
    <text evidence="1">The sequence shown here is derived from an EMBL/GenBank/DDBJ whole genome shotgun (WGS) entry which is preliminary data.</text>
</comment>
<evidence type="ECO:0008006" key="3">
    <source>
        <dbReference type="Google" id="ProtNLM"/>
    </source>
</evidence>
<dbReference type="PANTHER" id="PTHR11941">
    <property type="entry name" value="ENOYL-COA HYDRATASE-RELATED"/>
    <property type="match status" value="1"/>
</dbReference>